<dbReference type="EMBL" id="JACHMI010000001">
    <property type="protein sequence ID" value="MBB6547083.1"/>
    <property type="molecule type" value="Genomic_DNA"/>
</dbReference>
<sequence length="40" mass="4232">METDAEGRLDRHQRGKGLRGRECHTAPDGVAGLGLPSTSV</sequence>
<evidence type="ECO:0000313" key="2">
    <source>
        <dbReference type="EMBL" id="MBB6547083.1"/>
    </source>
</evidence>
<reference evidence="2 3" key="1">
    <citation type="submission" date="2020-08" db="EMBL/GenBank/DDBJ databases">
        <title>Sequencing the genomes of 1000 actinobacteria strains.</title>
        <authorList>
            <person name="Klenk H.-P."/>
        </authorList>
    </citation>
    <scope>NUCLEOTIDE SEQUENCE [LARGE SCALE GENOMIC DNA]</scope>
    <source>
        <strain evidence="2 3">DSM 43768</strain>
    </source>
</reference>
<accession>A0A7X0NP63</accession>
<proteinExistence type="predicted"/>
<name>A0A7X0NP63_9ACTN</name>
<keyword evidence="3" id="KW-1185">Reference proteome</keyword>
<dbReference type="RefSeq" id="WP_281402448.1">
    <property type="nucleotide sequence ID" value="NZ_JACHMI010000001.1"/>
</dbReference>
<evidence type="ECO:0000256" key="1">
    <source>
        <dbReference type="SAM" id="MobiDB-lite"/>
    </source>
</evidence>
<dbReference type="Proteomes" id="UP000565579">
    <property type="component" value="Unassembled WGS sequence"/>
</dbReference>
<organism evidence="2 3">
    <name type="scientific">Nonomuraea rubra</name>
    <dbReference type="NCBI Taxonomy" id="46180"/>
    <lineage>
        <taxon>Bacteria</taxon>
        <taxon>Bacillati</taxon>
        <taxon>Actinomycetota</taxon>
        <taxon>Actinomycetes</taxon>
        <taxon>Streptosporangiales</taxon>
        <taxon>Streptosporangiaceae</taxon>
        <taxon>Nonomuraea</taxon>
    </lineage>
</organism>
<feature type="region of interest" description="Disordered" evidence="1">
    <location>
        <begin position="1"/>
        <end position="40"/>
    </location>
</feature>
<gene>
    <name evidence="2" type="ORF">HD593_001878</name>
</gene>
<protein>
    <submittedName>
        <fullName evidence="2">Uncharacterized protein</fullName>
    </submittedName>
</protein>
<dbReference type="AlphaFoldDB" id="A0A7X0NP63"/>
<evidence type="ECO:0000313" key="3">
    <source>
        <dbReference type="Proteomes" id="UP000565579"/>
    </source>
</evidence>
<feature type="compositionally biased region" description="Basic and acidic residues" evidence="1">
    <location>
        <begin position="1"/>
        <end position="12"/>
    </location>
</feature>
<comment type="caution">
    <text evidence="2">The sequence shown here is derived from an EMBL/GenBank/DDBJ whole genome shotgun (WGS) entry which is preliminary data.</text>
</comment>